<dbReference type="SMART" id="SM00436">
    <property type="entry name" value="TOP1Bc"/>
    <property type="match status" value="1"/>
</dbReference>
<dbReference type="PRINTS" id="PR00417">
    <property type="entry name" value="PRTPISMRASEI"/>
</dbReference>
<dbReference type="Pfam" id="PF01131">
    <property type="entry name" value="Topoisom_bac"/>
    <property type="match status" value="1"/>
</dbReference>
<evidence type="ECO:0000256" key="2">
    <source>
        <dbReference type="ARBA" id="ARBA00009446"/>
    </source>
</evidence>
<evidence type="ECO:0000256" key="6">
    <source>
        <dbReference type="ARBA" id="ARBA00022842"/>
    </source>
</evidence>
<dbReference type="Proteomes" id="UP000229335">
    <property type="component" value="Unassembled WGS sequence"/>
</dbReference>
<dbReference type="PROSITE" id="PS50880">
    <property type="entry name" value="TOPRIM"/>
    <property type="match status" value="1"/>
</dbReference>
<dbReference type="PANTHER" id="PTHR42785">
    <property type="entry name" value="DNA TOPOISOMERASE, TYPE IA, CORE"/>
    <property type="match status" value="1"/>
</dbReference>
<keyword evidence="8 10" id="KW-0238">DNA-binding</keyword>
<dbReference type="GO" id="GO:0003677">
    <property type="term" value="F:DNA binding"/>
    <property type="evidence" value="ECO:0007669"/>
    <property type="project" value="UniProtKB-KW"/>
</dbReference>
<evidence type="ECO:0000259" key="12">
    <source>
        <dbReference type="PROSITE" id="PS52039"/>
    </source>
</evidence>
<feature type="domain" description="Toprim" evidence="11">
    <location>
        <begin position="1"/>
        <end position="111"/>
    </location>
</feature>
<dbReference type="InterPro" id="IPR006171">
    <property type="entry name" value="TOPRIM_dom"/>
</dbReference>
<dbReference type="Gene3D" id="1.10.460.10">
    <property type="entry name" value="Topoisomerase I, domain 2"/>
    <property type="match status" value="1"/>
</dbReference>
<feature type="domain" description="Topo IA-type catalytic" evidence="12">
    <location>
        <begin position="127"/>
        <end position="562"/>
    </location>
</feature>
<dbReference type="InterPro" id="IPR003602">
    <property type="entry name" value="Topo_IA_DNA-bd_dom"/>
</dbReference>
<comment type="catalytic activity">
    <reaction evidence="1 10">
        <text>ATP-independent breakage of single-stranded DNA, followed by passage and rejoining.</text>
        <dbReference type="EC" id="5.6.2.1"/>
    </reaction>
</comment>
<dbReference type="Gene3D" id="1.10.290.10">
    <property type="entry name" value="Topoisomerase I, domain 4"/>
    <property type="match status" value="1"/>
</dbReference>
<dbReference type="SUPFAM" id="SSF57783">
    <property type="entry name" value="Zinc beta-ribbon"/>
    <property type="match status" value="3"/>
</dbReference>
<evidence type="ECO:0000256" key="5">
    <source>
        <dbReference type="ARBA" id="ARBA00022833"/>
    </source>
</evidence>
<dbReference type="HAMAP" id="MF_00952">
    <property type="entry name" value="Topoisom_1_prok"/>
    <property type="match status" value="1"/>
</dbReference>
<dbReference type="CDD" id="cd00186">
    <property type="entry name" value="TOP1Ac"/>
    <property type="match status" value="1"/>
</dbReference>
<comment type="similarity">
    <text evidence="2 10">Belongs to the type IA topoisomerase family.</text>
</comment>
<dbReference type="CDD" id="cd03363">
    <property type="entry name" value="TOPRIM_TopoIA_TopoI"/>
    <property type="match status" value="1"/>
</dbReference>
<comment type="caution">
    <text evidence="13">The sequence shown here is derived from an EMBL/GenBank/DDBJ whole genome shotgun (WGS) entry which is preliminary data.</text>
</comment>
<keyword evidence="7 10" id="KW-0799">Topoisomerase</keyword>
<comment type="function">
    <text evidence="10">Releases the supercoiling and torsional tension of DNA, which is introduced during the DNA replication and transcription, by transiently cleaving and rejoining one strand of the DNA duplex. Introduces a single-strand break via transesterification at a target site in duplex DNA. The scissile phosphodiester is attacked by the catalytic tyrosine of the enzyme, resulting in the formation of a DNA-(5'-phosphotyrosyl)-enzyme intermediate and the expulsion of a 3'-OH DNA strand. The free DNA strand then undergoes passage around the unbroken strand, thus removing DNA supercoils. Finally, in the religation step, the DNA 3'-OH attacks the covalent intermediate to expel the active-site tyrosine and restore the DNA phosphodiester backbone.</text>
</comment>
<feature type="site" description="Interaction with DNA" evidence="10">
    <location>
        <position position="293"/>
    </location>
</feature>
<evidence type="ECO:0000313" key="13">
    <source>
        <dbReference type="EMBL" id="PIT94114.1"/>
    </source>
</evidence>
<dbReference type="InterPro" id="IPR000380">
    <property type="entry name" value="Topo_IA"/>
</dbReference>
<dbReference type="InterPro" id="IPR028612">
    <property type="entry name" value="Topoisom_1_IA"/>
</dbReference>
<dbReference type="AlphaFoldDB" id="A0A2M6WMZ9"/>
<feature type="site" description="Interaction with DNA" evidence="10">
    <location>
        <position position="153"/>
    </location>
</feature>
<feature type="site" description="Interaction with DNA" evidence="10">
    <location>
        <position position="493"/>
    </location>
</feature>
<dbReference type="InterPro" id="IPR023406">
    <property type="entry name" value="Topo_IA_AS"/>
</dbReference>
<dbReference type="InterPro" id="IPR023405">
    <property type="entry name" value="Topo_IA_core_domain"/>
</dbReference>
<dbReference type="Pfam" id="PF01751">
    <property type="entry name" value="Toprim"/>
    <property type="match status" value="1"/>
</dbReference>
<dbReference type="SMART" id="SM00493">
    <property type="entry name" value="TOPRIM"/>
    <property type="match status" value="1"/>
</dbReference>
<feature type="active site" description="O-(5'-phospho-DNA)-tyrosine intermediate" evidence="10">
    <location>
        <position position="291"/>
    </location>
</feature>
<evidence type="ECO:0000256" key="3">
    <source>
        <dbReference type="ARBA" id="ARBA00022723"/>
    </source>
</evidence>
<dbReference type="InterPro" id="IPR013824">
    <property type="entry name" value="Topo_IA_cen_sub1"/>
</dbReference>
<dbReference type="InterPro" id="IPR013497">
    <property type="entry name" value="Topo_IA_cen"/>
</dbReference>
<evidence type="ECO:0000256" key="4">
    <source>
        <dbReference type="ARBA" id="ARBA00022771"/>
    </source>
</evidence>
<feature type="site" description="Interaction with DNA" evidence="10">
    <location>
        <position position="146"/>
    </location>
</feature>
<dbReference type="InterPro" id="IPR013498">
    <property type="entry name" value="Topo_IA_Znf"/>
</dbReference>
<dbReference type="SMART" id="SM00437">
    <property type="entry name" value="TOP1Ac"/>
    <property type="match status" value="1"/>
</dbReference>
<dbReference type="InterPro" id="IPR005733">
    <property type="entry name" value="TopoI_bac-type"/>
</dbReference>
<dbReference type="Gene3D" id="3.30.65.10">
    <property type="entry name" value="Bacterial Topoisomerase I, domain 1"/>
    <property type="match status" value="3"/>
</dbReference>
<evidence type="ECO:0000313" key="14">
    <source>
        <dbReference type="Proteomes" id="UP000229335"/>
    </source>
</evidence>
<name>A0A2M6WMZ9_9BACT</name>
<feature type="site" description="Interaction with DNA" evidence="10">
    <location>
        <position position="31"/>
    </location>
</feature>
<dbReference type="EMBL" id="PFAS01000007">
    <property type="protein sequence ID" value="PIT94114.1"/>
    <property type="molecule type" value="Genomic_DNA"/>
</dbReference>
<dbReference type="EC" id="5.6.2.1" evidence="10"/>
<dbReference type="GO" id="GO:0005694">
    <property type="term" value="C:chromosome"/>
    <property type="evidence" value="ECO:0007669"/>
    <property type="project" value="InterPro"/>
</dbReference>
<evidence type="ECO:0000256" key="9">
    <source>
        <dbReference type="ARBA" id="ARBA00023235"/>
    </source>
</evidence>
<feature type="site" description="Interaction with DNA" evidence="10">
    <location>
        <position position="141"/>
    </location>
</feature>
<feature type="site" description="Interaction with DNA" evidence="10">
    <location>
        <position position="138"/>
    </location>
</feature>
<gene>
    <name evidence="10" type="primary">topA</name>
    <name evidence="13" type="ORF">COU00_00700</name>
</gene>
<keyword evidence="9 10" id="KW-0413">Isomerase</keyword>
<evidence type="ECO:0000256" key="1">
    <source>
        <dbReference type="ARBA" id="ARBA00000213"/>
    </source>
</evidence>
<dbReference type="PANTHER" id="PTHR42785:SF1">
    <property type="entry name" value="DNA TOPOISOMERASE"/>
    <property type="match status" value="1"/>
</dbReference>
<dbReference type="Gene3D" id="2.70.20.10">
    <property type="entry name" value="Topoisomerase I, domain 3"/>
    <property type="match status" value="1"/>
</dbReference>
<dbReference type="NCBIfam" id="TIGR01051">
    <property type="entry name" value="topA_bact"/>
    <property type="match status" value="1"/>
</dbReference>
<keyword evidence="3" id="KW-0479">Metal-binding</keyword>
<dbReference type="Pfam" id="PF01396">
    <property type="entry name" value="Zn_ribbon_Top1"/>
    <property type="match status" value="4"/>
</dbReference>
<evidence type="ECO:0000256" key="8">
    <source>
        <dbReference type="ARBA" id="ARBA00023125"/>
    </source>
</evidence>
<comment type="subunit">
    <text evidence="10">Monomer.</text>
</comment>
<dbReference type="InterPro" id="IPR003601">
    <property type="entry name" value="Topo_IA_2"/>
</dbReference>
<proteinExistence type="inferred from homology"/>
<evidence type="ECO:0000256" key="7">
    <source>
        <dbReference type="ARBA" id="ARBA00023029"/>
    </source>
</evidence>
<dbReference type="InterPro" id="IPR013825">
    <property type="entry name" value="Topo_IA_cen_sub2"/>
</dbReference>
<reference evidence="14" key="1">
    <citation type="submission" date="2017-09" db="EMBL/GenBank/DDBJ databases">
        <title>Depth-based differentiation of microbial function through sediment-hosted aquifers and enrichment of novel symbionts in the deep terrestrial subsurface.</title>
        <authorList>
            <person name="Probst A.J."/>
            <person name="Ladd B."/>
            <person name="Jarett J.K."/>
            <person name="Geller-Mcgrath D.E."/>
            <person name="Sieber C.M.K."/>
            <person name="Emerson J.B."/>
            <person name="Anantharaman K."/>
            <person name="Thomas B.C."/>
            <person name="Malmstrom R."/>
            <person name="Stieglmeier M."/>
            <person name="Klingl A."/>
            <person name="Woyke T."/>
            <person name="Ryan C.M."/>
            <person name="Banfield J.F."/>
        </authorList>
    </citation>
    <scope>NUCLEOTIDE SEQUENCE [LARGE SCALE GENOMIC DNA]</scope>
</reference>
<dbReference type="SUPFAM" id="SSF56712">
    <property type="entry name" value="Prokaryotic type I DNA topoisomerase"/>
    <property type="match status" value="1"/>
</dbReference>
<dbReference type="InterPro" id="IPR013826">
    <property type="entry name" value="Topo_IA_cen_sub3"/>
</dbReference>
<dbReference type="GO" id="GO:0008270">
    <property type="term" value="F:zinc ion binding"/>
    <property type="evidence" value="ECO:0007669"/>
    <property type="project" value="UniProtKB-KW"/>
</dbReference>
<protein>
    <recommendedName>
        <fullName evidence="10">DNA topoisomerase 1</fullName>
        <ecNumber evidence="10">5.6.2.1</ecNumber>
    </recommendedName>
    <alternativeName>
        <fullName evidence="10">DNA topoisomerase I</fullName>
    </alternativeName>
</protein>
<keyword evidence="4" id="KW-0863">Zinc-finger</keyword>
<dbReference type="GO" id="GO:0003917">
    <property type="term" value="F:DNA topoisomerase type I (single strand cut, ATP-independent) activity"/>
    <property type="evidence" value="ECO:0007669"/>
    <property type="project" value="UniProtKB-UniRule"/>
</dbReference>
<evidence type="ECO:0000256" key="10">
    <source>
        <dbReference type="HAMAP-Rule" id="MF_00952"/>
    </source>
</evidence>
<dbReference type="GO" id="GO:0006265">
    <property type="term" value="P:DNA topological change"/>
    <property type="evidence" value="ECO:0007669"/>
    <property type="project" value="UniProtKB-UniRule"/>
</dbReference>
<dbReference type="PROSITE" id="PS00396">
    <property type="entry name" value="TOPO_IA_1"/>
    <property type="match status" value="1"/>
</dbReference>
<dbReference type="PROSITE" id="PS52039">
    <property type="entry name" value="TOPO_IA_2"/>
    <property type="match status" value="1"/>
</dbReference>
<feature type="site" description="Interaction with DNA" evidence="10">
    <location>
        <position position="137"/>
    </location>
</feature>
<evidence type="ECO:0000259" key="11">
    <source>
        <dbReference type="PROSITE" id="PS50880"/>
    </source>
</evidence>
<organism evidence="13 14">
    <name type="scientific">Candidatus Falkowbacteria bacterium CG10_big_fil_rev_8_21_14_0_10_43_11</name>
    <dbReference type="NCBI Taxonomy" id="1974568"/>
    <lineage>
        <taxon>Bacteria</taxon>
        <taxon>Candidatus Falkowiibacteriota</taxon>
    </lineage>
</organism>
<feature type="region of interest" description="Interaction with DNA" evidence="10">
    <location>
        <begin position="161"/>
        <end position="166"/>
    </location>
</feature>
<dbReference type="Gene3D" id="3.40.50.140">
    <property type="match status" value="1"/>
</dbReference>
<dbReference type="InterPro" id="IPR034149">
    <property type="entry name" value="TOPRIM_TopoI"/>
</dbReference>
<keyword evidence="5" id="KW-0862">Zinc</keyword>
<accession>A0A2M6WMZ9</accession>
<keyword evidence="6" id="KW-0460">Magnesium</keyword>
<sequence>MNLVIVESPTKAKTIQKFLGKDYKVESSFGHIMDLPQKELGVDVNDNYEPTYVVSPKASKTVKHLKELAGKADGVILATDEDREGEAISWHLSRALKLKPAEIKRIAFHEITKQAIEEALKNPRALDMNLVDAQQARRVLDRLVGYKLSPLLWVKVAKGLSAGRVQSVAVRLIVEREREIKAFKIEEYWSVEALLKTAANEKLSANLIAINGETFGKLEIKNKEQAEEIKQNLVKAAFSAAEVNKKQTVKNPLPPFTTATLQQTANARLGFSAKQTMMLAQQLYEHGFITYMRTDSVNLSEQFVAAARGYITDTFGVKYLPAKTRAYKSKTKNAQEAHEAIRPTDAAKLAENLPANFDARQKKLYQLIWQRSLASQAAPAILDNTAIEIRARAPRGSTPPAKGVEPLNYDLRANGQTIVFPGYLKIYPQNAKENLLPSVTAKEKLNMEEIIAAQHFTEPPARYSDATLVKTMEKYGIGRPSTYAPTISTVIDRNYAERDQNKKLAPTEIAFVVIDLLVKHFHEIVDYRFTAEMEENLDDIARGGKEWQKIIDDFYGPFEKNLEKKHKELSKKALTEEKTDETCEKCGSPMVIKMGRFGKFLACTNYPKCKNTKNLNNGDKDHDGQKDSVELTEFAKKYEGKVCEKCGSPLVAKVSKYGPFMACSNYPKCKFILNTNGTGVKCPECEQGEITKKRSRRGFFYGCSSYPKCKFTLWGKPTGAKCPKCGALMIESKEEVKCSNKECV</sequence>